<feature type="transmembrane region" description="Helical" evidence="1">
    <location>
        <begin position="271"/>
        <end position="290"/>
    </location>
</feature>
<dbReference type="PROSITE" id="PS51257">
    <property type="entry name" value="PROKAR_LIPOPROTEIN"/>
    <property type="match status" value="1"/>
</dbReference>
<feature type="transmembrane region" description="Helical" evidence="1">
    <location>
        <begin position="31"/>
        <end position="52"/>
    </location>
</feature>
<evidence type="ECO:0008006" key="4">
    <source>
        <dbReference type="Google" id="ProtNLM"/>
    </source>
</evidence>
<gene>
    <name evidence="2" type="ORF">BJX66DRAFT_300165</name>
</gene>
<evidence type="ECO:0000313" key="2">
    <source>
        <dbReference type="EMBL" id="KAL2796156.1"/>
    </source>
</evidence>
<keyword evidence="1" id="KW-1133">Transmembrane helix</keyword>
<sequence length="368" mass="40056">MAPRRGGGYGGGGSSSVSCSDSAFDWEGSRVYIAFYALFFLVALTLSIIGSSKCKRAKQNGRRLLAWGWLYTSIIFALFSYIISIILQVLSECAISYSDEIYPGYIVNNWLFEISLFILNAVVLISISKKLHTEFGQGSANVLGIQKGYVVVLFILVVTGLALDTAITVLDFSSGLDRDKAFDLVEPRKGIWTTYHTLSVLGILIASATISKSVFGGAGFSRPKKLTGWASTLLIGALGFNLSNLGGYVNANFKDISDLSTSELISLQRSAQAVYFLISFFYFVAFYAALEVGAYGAHVQPAPANPAYAVPGVAQHGHNNLVYPQQHQQHHNSGFNSGYHSVFSSNPGPQYTGQETGYQSHHVEYRVR</sequence>
<feature type="transmembrane region" description="Helical" evidence="1">
    <location>
        <begin position="110"/>
        <end position="127"/>
    </location>
</feature>
<feature type="transmembrane region" description="Helical" evidence="1">
    <location>
        <begin position="190"/>
        <end position="210"/>
    </location>
</feature>
<reference evidence="2 3" key="1">
    <citation type="submission" date="2024-07" db="EMBL/GenBank/DDBJ databases">
        <title>Section-level genome sequencing and comparative genomics of Aspergillus sections Usti and Cavernicolus.</title>
        <authorList>
            <consortium name="Lawrence Berkeley National Laboratory"/>
            <person name="Nybo J.L."/>
            <person name="Vesth T.C."/>
            <person name="Theobald S."/>
            <person name="Frisvad J.C."/>
            <person name="Larsen T.O."/>
            <person name="Kjaerboelling I."/>
            <person name="Rothschild-Mancinelli K."/>
            <person name="Lyhne E.K."/>
            <person name="Kogle M.E."/>
            <person name="Barry K."/>
            <person name="Clum A."/>
            <person name="Na H."/>
            <person name="Ledsgaard L."/>
            <person name="Lin J."/>
            <person name="Lipzen A."/>
            <person name="Kuo A."/>
            <person name="Riley R."/>
            <person name="Mondo S."/>
            <person name="Labutti K."/>
            <person name="Haridas S."/>
            <person name="Pangalinan J."/>
            <person name="Salamov A.A."/>
            <person name="Simmons B.A."/>
            <person name="Magnuson J.K."/>
            <person name="Chen J."/>
            <person name="Drula E."/>
            <person name="Henrissat B."/>
            <person name="Wiebenga A."/>
            <person name="Lubbers R.J."/>
            <person name="Gomes A.C."/>
            <person name="Makela M.R."/>
            <person name="Stajich J."/>
            <person name="Grigoriev I.V."/>
            <person name="Mortensen U.H."/>
            <person name="De Vries R.P."/>
            <person name="Baker S.E."/>
            <person name="Andersen M.R."/>
        </authorList>
    </citation>
    <scope>NUCLEOTIDE SEQUENCE [LARGE SCALE GENOMIC DNA]</scope>
    <source>
        <strain evidence="2 3">CBS 209.92</strain>
    </source>
</reference>
<protein>
    <recommendedName>
        <fullName evidence="4">Integral membrane protein</fullName>
    </recommendedName>
</protein>
<evidence type="ECO:0000256" key="1">
    <source>
        <dbReference type="SAM" id="Phobius"/>
    </source>
</evidence>
<dbReference type="EMBL" id="JBFTWV010000028">
    <property type="protein sequence ID" value="KAL2796156.1"/>
    <property type="molecule type" value="Genomic_DNA"/>
</dbReference>
<feature type="transmembrane region" description="Helical" evidence="1">
    <location>
        <begin position="64"/>
        <end position="90"/>
    </location>
</feature>
<organism evidence="2 3">
    <name type="scientific">Aspergillus keveii</name>
    <dbReference type="NCBI Taxonomy" id="714993"/>
    <lineage>
        <taxon>Eukaryota</taxon>
        <taxon>Fungi</taxon>
        <taxon>Dikarya</taxon>
        <taxon>Ascomycota</taxon>
        <taxon>Pezizomycotina</taxon>
        <taxon>Eurotiomycetes</taxon>
        <taxon>Eurotiomycetidae</taxon>
        <taxon>Eurotiales</taxon>
        <taxon>Aspergillaceae</taxon>
        <taxon>Aspergillus</taxon>
        <taxon>Aspergillus subgen. Nidulantes</taxon>
    </lineage>
</organism>
<feature type="transmembrane region" description="Helical" evidence="1">
    <location>
        <begin position="231"/>
        <end position="251"/>
    </location>
</feature>
<keyword evidence="3" id="KW-1185">Reference proteome</keyword>
<dbReference type="Proteomes" id="UP001610563">
    <property type="component" value="Unassembled WGS sequence"/>
</dbReference>
<comment type="caution">
    <text evidence="2">The sequence shown here is derived from an EMBL/GenBank/DDBJ whole genome shotgun (WGS) entry which is preliminary data.</text>
</comment>
<evidence type="ECO:0000313" key="3">
    <source>
        <dbReference type="Proteomes" id="UP001610563"/>
    </source>
</evidence>
<accession>A0ABR4GB03</accession>
<proteinExistence type="predicted"/>
<feature type="transmembrane region" description="Helical" evidence="1">
    <location>
        <begin position="148"/>
        <end position="170"/>
    </location>
</feature>
<keyword evidence="1" id="KW-0472">Membrane</keyword>
<keyword evidence="1" id="KW-0812">Transmembrane</keyword>
<name>A0ABR4GB03_9EURO</name>